<dbReference type="Proteomes" id="UP000232587">
    <property type="component" value="Unassembled WGS sequence"/>
</dbReference>
<feature type="compositionally biased region" description="Low complexity" evidence="1">
    <location>
        <begin position="193"/>
        <end position="210"/>
    </location>
</feature>
<evidence type="ECO:0000256" key="1">
    <source>
        <dbReference type="SAM" id="MobiDB-lite"/>
    </source>
</evidence>
<reference evidence="2 3" key="1">
    <citation type="submission" date="2017-11" db="EMBL/GenBank/DDBJ databases">
        <title>Genomic Encyclopedia of Type Strains, Phase III (KMG-III): the genomes of soil and plant-associated and newly described type strains.</title>
        <authorList>
            <person name="Whitman W."/>
        </authorList>
    </citation>
    <scope>NUCLEOTIDE SEQUENCE [LARGE SCALE GENOMIC DNA]</scope>
    <source>
        <strain evidence="2 3">CGMCC 1.12274</strain>
    </source>
</reference>
<evidence type="ECO:0000313" key="3">
    <source>
        <dbReference type="Proteomes" id="UP000232587"/>
    </source>
</evidence>
<keyword evidence="3" id="KW-1185">Reference proteome</keyword>
<dbReference type="EMBL" id="PHUF01000003">
    <property type="protein sequence ID" value="PKB19410.1"/>
    <property type="molecule type" value="Genomic_DNA"/>
</dbReference>
<gene>
    <name evidence="2" type="ORF">B0I00_1642</name>
</gene>
<protein>
    <recommendedName>
        <fullName evidence="4">DUF2155 domain-containing protein</fullName>
    </recommendedName>
</protein>
<feature type="compositionally biased region" description="Low complexity" evidence="1">
    <location>
        <begin position="165"/>
        <end position="183"/>
    </location>
</feature>
<accession>A0A2N0HKD1</accession>
<proteinExistence type="predicted"/>
<dbReference type="InterPro" id="IPR019225">
    <property type="entry name" value="DUF2155"/>
</dbReference>
<dbReference type="PROSITE" id="PS51257">
    <property type="entry name" value="PROKAR_LIPOPROTEIN"/>
    <property type="match status" value="1"/>
</dbReference>
<name>A0A2N0HKD1_9SPHN</name>
<dbReference type="Pfam" id="PF09923">
    <property type="entry name" value="DUF2155"/>
    <property type="match status" value="1"/>
</dbReference>
<feature type="region of interest" description="Disordered" evidence="1">
    <location>
        <begin position="161"/>
        <end position="210"/>
    </location>
</feature>
<sequence>MRALALALPLFALTACKGGDDSAEPLATEVPSDMVGQASGGPAVESEYGTPVKDRVATIGLLNKRNNLQQDLTLKPGEARRVGNVVVKLLSCERTLPWESPEETGAFVQVFVEERLTADQPLKWRTVFSGWLFKNSPSLNVVEHPVYDVWVKACAMKFPGEEDSPSAAASSAAKPSGRASPKPSTSPSPTPSAAPSASPTPTASPAAAEA</sequence>
<organism evidence="2 3">
    <name type="scientific">Novosphingobium kunmingense</name>
    <dbReference type="NCBI Taxonomy" id="1211806"/>
    <lineage>
        <taxon>Bacteria</taxon>
        <taxon>Pseudomonadati</taxon>
        <taxon>Pseudomonadota</taxon>
        <taxon>Alphaproteobacteria</taxon>
        <taxon>Sphingomonadales</taxon>
        <taxon>Sphingomonadaceae</taxon>
        <taxon>Novosphingobium</taxon>
    </lineage>
</organism>
<evidence type="ECO:0008006" key="4">
    <source>
        <dbReference type="Google" id="ProtNLM"/>
    </source>
</evidence>
<evidence type="ECO:0000313" key="2">
    <source>
        <dbReference type="EMBL" id="PKB19410.1"/>
    </source>
</evidence>
<comment type="caution">
    <text evidence="2">The sequence shown here is derived from an EMBL/GenBank/DDBJ whole genome shotgun (WGS) entry which is preliminary data.</text>
</comment>
<dbReference type="AlphaFoldDB" id="A0A2N0HKD1"/>